<reference evidence="2 3" key="2">
    <citation type="submission" date="2024-05" db="EMBL/GenBank/DDBJ databases">
        <authorList>
            <person name="Chen Y."/>
            <person name="Shah S."/>
            <person name="Dougan E. K."/>
            <person name="Thang M."/>
            <person name="Chan C."/>
        </authorList>
    </citation>
    <scope>NUCLEOTIDE SEQUENCE [LARGE SCALE GENOMIC DNA]</scope>
</reference>
<evidence type="ECO:0000313" key="1">
    <source>
        <dbReference type="EMBL" id="CAI4016087.1"/>
    </source>
</evidence>
<comment type="caution">
    <text evidence="1">The sequence shown here is derived from an EMBL/GenBank/DDBJ whole genome shotgun (WGS) entry which is preliminary data.</text>
</comment>
<proteinExistence type="predicted"/>
<evidence type="ECO:0000313" key="3">
    <source>
        <dbReference type="Proteomes" id="UP001152797"/>
    </source>
</evidence>
<dbReference type="Proteomes" id="UP001152797">
    <property type="component" value="Unassembled WGS sequence"/>
</dbReference>
<organism evidence="1">
    <name type="scientific">Cladocopium goreaui</name>
    <dbReference type="NCBI Taxonomy" id="2562237"/>
    <lineage>
        <taxon>Eukaryota</taxon>
        <taxon>Sar</taxon>
        <taxon>Alveolata</taxon>
        <taxon>Dinophyceae</taxon>
        <taxon>Suessiales</taxon>
        <taxon>Symbiodiniaceae</taxon>
        <taxon>Cladocopium</taxon>
    </lineage>
</organism>
<evidence type="ECO:0000313" key="2">
    <source>
        <dbReference type="EMBL" id="CAL4803399.1"/>
    </source>
</evidence>
<dbReference type="AlphaFoldDB" id="A0A9P1DSV1"/>
<keyword evidence="3" id="KW-1185">Reference proteome</keyword>
<protein>
    <submittedName>
        <fullName evidence="1">Uncharacterized protein</fullName>
    </submittedName>
</protein>
<accession>A0A9P1DSV1</accession>
<sequence length="178" mass="19565">MDFNGNCSLIEKVSENVDGLGALLNWHRSWQTLVPILLLLRQLPLPLRGLLVLMVQACVLPASARYWASPTGADMFSLTPLPMDVAETSGDGIADVAETFLQDAHRLAAVSGQSMPKPIFFPKDLLVEETAQAARRRFFDASTILHQFVLVEHLTGSCPEMCTGMHWSAAQAEREGPY</sequence>
<dbReference type="EMBL" id="CAMXCT010006566">
    <property type="protein sequence ID" value="CAI4016087.1"/>
    <property type="molecule type" value="Genomic_DNA"/>
</dbReference>
<dbReference type="EMBL" id="CAMXCT020006566">
    <property type="protein sequence ID" value="CAL1169462.1"/>
    <property type="molecule type" value="Genomic_DNA"/>
</dbReference>
<dbReference type="EMBL" id="CAMXCT030006566">
    <property type="protein sequence ID" value="CAL4803399.1"/>
    <property type="molecule type" value="Genomic_DNA"/>
</dbReference>
<gene>
    <name evidence="1" type="ORF">C1SCF055_LOCUS40856</name>
</gene>
<reference evidence="1" key="1">
    <citation type="submission" date="2022-10" db="EMBL/GenBank/DDBJ databases">
        <authorList>
            <person name="Chen Y."/>
            <person name="Dougan E. K."/>
            <person name="Chan C."/>
            <person name="Rhodes N."/>
            <person name="Thang M."/>
        </authorList>
    </citation>
    <scope>NUCLEOTIDE SEQUENCE</scope>
</reference>
<name>A0A9P1DSV1_9DINO</name>